<dbReference type="Gene3D" id="3.30.70.270">
    <property type="match status" value="1"/>
</dbReference>
<dbReference type="InterPro" id="IPR043128">
    <property type="entry name" value="Rev_trsase/Diguanyl_cyclase"/>
</dbReference>
<dbReference type="SUPFAM" id="SSF141868">
    <property type="entry name" value="EAL domain-like"/>
    <property type="match status" value="1"/>
</dbReference>
<dbReference type="Pfam" id="PF00990">
    <property type="entry name" value="GGDEF"/>
    <property type="match status" value="1"/>
</dbReference>
<evidence type="ECO:0000259" key="3">
    <source>
        <dbReference type="PROSITE" id="PS50883"/>
    </source>
</evidence>
<dbReference type="SUPFAM" id="SSF52172">
    <property type="entry name" value="CheY-like"/>
    <property type="match status" value="1"/>
</dbReference>
<gene>
    <name evidence="5" type="ORF">HELGO_WM26484</name>
</gene>
<feature type="domain" description="Response regulatory" evidence="2">
    <location>
        <begin position="6"/>
        <end position="120"/>
    </location>
</feature>
<dbReference type="InterPro" id="IPR011006">
    <property type="entry name" value="CheY-like_superfamily"/>
</dbReference>
<feature type="domain" description="EAL" evidence="3">
    <location>
        <begin position="318"/>
        <end position="567"/>
    </location>
</feature>
<dbReference type="GO" id="GO:0000160">
    <property type="term" value="P:phosphorelay signal transduction system"/>
    <property type="evidence" value="ECO:0007669"/>
    <property type="project" value="InterPro"/>
</dbReference>
<dbReference type="FunFam" id="3.30.70.270:FF:000001">
    <property type="entry name" value="Diguanylate cyclase domain protein"/>
    <property type="match status" value="1"/>
</dbReference>
<name>A0A6S6UEX7_9BACT</name>
<dbReference type="InterPro" id="IPR050706">
    <property type="entry name" value="Cyclic-di-GMP_PDE-like"/>
</dbReference>
<feature type="modified residue" description="4-aspartylphosphate" evidence="1">
    <location>
        <position position="55"/>
    </location>
</feature>
<dbReference type="Pfam" id="PF00072">
    <property type="entry name" value="Response_reg"/>
    <property type="match status" value="1"/>
</dbReference>
<dbReference type="SMART" id="SM00267">
    <property type="entry name" value="GGDEF"/>
    <property type="match status" value="1"/>
</dbReference>
<sequence length="567" mass="65168">MVNDFSILYIEDDRLTQKIIVNVLGTHFSKIFVASDGIEGIKLYHEKQPDIILSDISMPNMNGIEMTEEIKKYNPQQKIALFTSYNDIDYLNKAINMGVDKYILKPFKSQQMFSALDEIVESLKIEKEEKKYKKKLEFVSQHDELTGLLNRRQFFSMWEKLRYRSDRENKVVALLAIDLNKFKPINDTYGHEAGDLVLKKVAENLLNSTRKEDLVARFGGDEFAVAIGFLHRNNQTLRFLDRIAKNFEEPLLYVDDDGIEHRIDISCSIGITFHTTNDTLHDLESLMRQADRAMYTAKRLKKPYACFDEKEESKFKIKIQKSKEIKQGLDKGEFILYYQPIIEIESGEVTALESLIRWQHPRDGILTPDCFLPYILDDTEMITHLGKWVVEEVFIQYEAWLKEGQDTPLSINISFHELASTNFILMLKRLLKEYPLVKPTQIIFEIVENIALKDIGLNESSLDEVKGLGFKIALDNFGTGLSTLSSIKRFNINSIKIDKSFVMNMLTDKEDHSLVDASIQLAKAFGYVVIAEGVESEEHLPVLLELGCNQAQGFGIARPMPADEVFK</sequence>
<dbReference type="SMART" id="SM00052">
    <property type="entry name" value="EAL"/>
    <property type="match status" value="1"/>
</dbReference>
<evidence type="ECO:0000256" key="1">
    <source>
        <dbReference type="PROSITE-ProRule" id="PRU00169"/>
    </source>
</evidence>
<dbReference type="PANTHER" id="PTHR33121:SF71">
    <property type="entry name" value="OXYGEN SENSOR PROTEIN DOSP"/>
    <property type="match status" value="1"/>
</dbReference>
<dbReference type="InterPro" id="IPR029787">
    <property type="entry name" value="Nucleotide_cyclase"/>
</dbReference>
<dbReference type="Pfam" id="PF00563">
    <property type="entry name" value="EAL"/>
    <property type="match status" value="1"/>
</dbReference>
<evidence type="ECO:0000313" key="5">
    <source>
        <dbReference type="EMBL" id="CAA6826386.1"/>
    </source>
</evidence>
<dbReference type="CDD" id="cd01949">
    <property type="entry name" value="GGDEF"/>
    <property type="match status" value="1"/>
</dbReference>
<dbReference type="CDD" id="cd17536">
    <property type="entry name" value="REC_YesN-like"/>
    <property type="match status" value="1"/>
</dbReference>
<accession>A0A6S6UEX7</accession>
<dbReference type="SMART" id="SM00448">
    <property type="entry name" value="REC"/>
    <property type="match status" value="1"/>
</dbReference>
<dbReference type="PROSITE" id="PS50883">
    <property type="entry name" value="EAL"/>
    <property type="match status" value="1"/>
</dbReference>
<dbReference type="EMBL" id="CACVAR010000404">
    <property type="protein sequence ID" value="CAA6826386.1"/>
    <property type="molecule type" value="Genomic_DNA"/>
</dbReference>
<dbReference type="InterPro" id="IPR000160">
    <property type="entry name" value="GGDEF_dom"/>
</dbReference>
<dbReference type="Gene3D" id="3.40.50.2300">
    <property type="match status" value="1"/>
</dbReference>
<proteinExistence type="predicted"/>
<feature type="domain" description="GGDEF" evidence="4">
    <location>
        <begin position="170"/>
        <end position="309"/>
    </location>
</feature>
<reference evidence="5" key="1">
    <citation type="submission" date="2020-01" db="EMBL/GenBank/DDBJ databases">
        <authorList>
            <person name="Meier V. D."/>
            <person name="Meier V D."/>
        </authorList>
    </citation>
    <scope>NUCLEOTIDE SEQUENCE</scope>
    <source>
        <strain evidence="5">HLG_WM_MAG_03</strain>
    </source>
</reference>
<dbReference type="AlphaFoldDB" id="A0A6S6UEX7"/>
<dbReference type="InterPro" id="IPR035919">
    <property type="entry name" value="EAL_sf"/>
</dbReference>
<dbReference type="NCBIfam" id="TIGR00254">
    <property type="entry name" value="GGDEF"/>
    <property type="match status" value="1"/>
</dbReference>
<dbReference type="PROSITE" id="PS50887">
    <property type="entry name" value="GGDEF"/>
    <property type="match status" value="1"/>
</dbReference>
<dbReference type="CDD" id="cd01948">
    <property type="entry name" value="EAL"/>
    <property type="match status" value="1"/>
</dbReference>
<protein>
    <submittedName>
        <fullName evidence="5">Diguanylate cyclase/phosphodiesterase (GGDEF &amp; EAL domains) with PAS/PAC sensor(S)</fullName>
    </submittedName>
</protein>
<evidence type="ECO:0000259" key="4">
    <source>
        <dbReference type="PROSITE" id="PS50887"/>
    </source>
</evidence>
<dbReference type="GO" id="GO:0071111">
    <property type="term" value="F:cyclic-guanylate-specific phosphodiesterase activity"/>
    <property type="evidence" value="ECO:0007669"/>
    <property type="project" value="InterPro"/>
</dbReference>
<organism evidence="5">
    <name type="scientific">uncultured Sulfurovum sp</name>
    <dbReference type="NCBI Taxonomy" id="269237"/>
    <lineage>
        <taxon>Bacteria</taxon>
        <taxon>Pseudomonadati</taxon>
        <taxon>Campylobacterota</taxon>
        <taxon>Epsilonproteobacteria</taxon>
        <taxon>Campylobacterales</taxon>
        <taxon>Sulfurovaceae</taxon>
        <taxon>Sulfurovum</taxon>
        <taxon>environmental samples</taxon>
    </lineage>
</organism>
<dbReference type="SUPFAM" id="SSF55073">
    <property type="entry name" value="Nucleotide cyclase"/>
    <property type="match status" value="1"/>
</dbReference>
<dbReference type="InterPro" id="IPR001633">
    <property type="entry name" value="EAL_dom"/>
</dbReference>
<dbReference type="PROSITE" id="PS50110">
    <property type="entry name" value="RESPONSE_REGULATORY"/>
    <property type="match status" value="1"/>
</dbReference>
<keyword evidence="1" id="KW-0597">Phosphoprotein</keyword>
<dbReference type="InterPro" id="IPR001789">
    <property type="entry name" value="Sig_transdc_resp-reg_receiver"/>
</dbReference>
<dbReference type="PANTHER" id="PTHR33121">
    <property type="entry name" value="CYCLIC DI-GMP PHOSPHODIESTERASE PDEF"/>
    <property type="match status" value="1"/>
</dbReference>
<evidence type="ECO:0000259" key="2">
    <source>
        <dbReference type="PROSITE" id="PS50110"/>
    </source>
</evidence>
<dbReference type="Gene3D" id="3.20.20.450">
    <property type="entry name" value="EAL domain"/>
    <property type="match status" value="1"/>
</dbReference>